<keyword evidence="3" id="KW-0804">Transcription</keyword>
<dbReference type="InterPro" id="IPR038491">
    <property type="entry name" value="Velvet_dom_sf"/>
</dbReference>
<dbReference type="Pfam" id="PF11754">
    <property type="entry name" value="Velvet"/>
    <property type="match status" value="2"/>
</dbReference>
<evidence type="ECO:0000313" key="6">
    <source>
        <dbReference type="EMBL" id="KAF7315898.1"/>
    </source>
</evidence>
<dbReference type="OrthoDB" id="5599552at2759"/>
<dbReference type="Proteomes" id="UP000636479">
    <property type="component" value="Unassembled WGS sequence"/>
</dbReference>
<evidence type="ECO:0000313" key="7">
    <source>
        <dbReference type="Proteomes" id="UP000636479"/>
    </source>
</evidence>
<evidence type="ECO:0000256" key="3">
    <source>
        <dbReference type="ARBA" id="ARBA00023163"/>
    </source>
</evidence>
<comment type="caution">
    <text evidence="6">The sequence shown here is derived from an EMBL/GenBank/DDBJ whole genome shotgun (WGS) entry which is preliminary data.</text>
</comment>
<reference evidence="6" key="1">
    <citation type="submission" date="2020-05" db="EMBL/GenBank/DDBJ databases">
        <title>Mycena genomes resolve the evolution of fungal bioluminescence.</title>
        <authorList>
            <person name="Tsai I.J."/>
        </authorList>
    </citation>
    <scope>NUCLEOTIDE SEQUENCE</scope>
    <source>
        <strain evidence="6">171206Taipei</strain>
    </source>
</reference>
<gene>
    <name evidence="6" type="ORF">MIND_00106400</name>
</gene>
<feature type="domain" description="Velvet" evidence="5">
    <location>
        <begin position="20"/>
        <end position="205"/>
    </location>
</feature>
<dbReference type="GO" id="GO:0005634">
    <property type="term" value="C:nucleus"/>
    <property type="evidence" value="ECO:0007669"/>
    <property type="project" value="UniProtKB-SubCell"/>
</dbReference>
<dbReference type="PANTHER" id="PTHR33572:SF3">
    <property type="entry name" value="VELVET COMPLEX SUBUNIT B"/>
    <property type="match status" value="1"/>
</dbReference>
<accession>A0A8H6TC96</accession>
<dbReference type="EMBL" id="JACAZF010000001">
    <property type="protein sequence ID" value="KAF7315898.1"/>
    <property type="molecule type" value="Genomic_DNA"/>
</dbReference>
<dbReference type="Gene3D" id="2.60.40.3960">
    <property type="entry name" value="Velvet domain"/>
    <property type="match status" value="1"/>
</dbReference>
<evidence type="ECO:0000256" key="4">
    <source>
        <dbReference type="ARBA" id="ARBA00023242"/>
    </source>
</evidence>
<dbReference type="PROSITE" id="PS51821">
    <property type="entry name" value="VELVET"/>
    <property type="match status" value="1"/>
</dbReference>
<proteinExistence type="predicted"/>
<comment type="subcellular location">
    <subcellularLocation>
        <location evidence="1">Nucleus</location>
    </subcellularLocation>
</comment>
<organism evidence="6 7">
    <name type="scientific">Mycena indigotica</name>
    <dbReference type="NCBI Taxonomy" id="2126181"/>
    <lineage>
        <taxon>Eukaryota</taxon>
        <taxon>Fungi</taxon>
        <taxon>Dikarya</taxon>
        <taxon>Basidiomycota</taxon>
        <taxon>Agaricomycotina</taxon>
        <taxon>Agaricomycetes</taxon>
        <taxon>Agaricomycetidae</taxon>
        <taxon>Agaricales</taxon>
        <taxon>Marasmiineae</taxon>
        <taxon>Mycenaceae</taxon>
        <taxon>Mycena</taxon>
    </lineage>
</organism>
<keyword evidence="2" id="KW-0805">Transcription regulation</keyword>
<evidence type="ECO:0000259" key="5">
    <source>
        <dbReference type="PROSITE" id="PS51821"/>
    </source>
</evidence>
<protein>
    <submittedName>
        <fullName evidence="6">Velvet domain-containing protein</fullName>
    </submittedName>
</protein>
<sequence length="217" mass="24114">MNFYQSTSGSGGPLALAHAMPQLIATLNEIQTPQVGRKYGIKDRRPLDPPPVVQLRIYRPVGNTTQEVQNYEFVDHAGFICYAELFKYEDAVAAMRSSGQIQPAPLGPDILVGATCVEAKVIQYHDKALLIFAFPDISSKETGDFALRYKFVNMTEKPGLLTNTVLAQCWGQHFRVHSSKTAPTLEASTELTKALAKAGIPVSVREHKRTRQVYEYE</sequence>
<evidence type="ECO:0000256" key="2">
    <source>
        <dbReference type="ARBA" id="ARBA00023015"/>
    </source>
</evidence>
<dbReference type="InterPro" id="IPR021740">
    <property type="entry name" value="Velvet"/>
</dbReference>
<dbReference type="AlphaFoldDB" id="A0A8H6TC96"/>
<dbReference type="RefSeq" id="XP_037225921.1">
    <property type="nucleotide sequence ID" value="XM_037358011.1"/>
</dbReference>
<name>A0A8H6TC96_9AGAR</name>
<evidence type="ECO:0000256" key="1">
    <source>
        <dbReference type="ARBA" id="ARBA00004123"/>
    </source>
</evidence>
<dbReference type="PANTHER" id="PTHR33572">
    <property type="entry name" value="SPORE DEVELOPMENT REGULATOR VOSA"/>
    <property type="match status" value="1"/>
</dbReference>
<dbReference type="GeneID" id="59340527"/>
<keyword evidence="7" id="KW-1185">Reference proteome</keyword>
<dbReference type="InterPro" id="IPR037525">
    <property type="entry name" value="Velvet_dom"/>
</dbReference>
<keyword evidence="4" id="KW-0539">Nucleus</keyword>